<reference evidence="3" key="1">
    <citation type="submission" date="2017-05" db="EMBL/GenBank/DDBJ databases">
        <authorList>
            <person name="Song R."/>
            <person name="Chenine A.L."/>
            <person name="Ruprecht R.M."/>
        </authorList>
    </citation>
    <scope>NUCLEOTIDE SEQUENCE [LARGE SCALE GENOMIC DNA]</scope>
</reference>
<dbReference type="Proteomes" id="UP000245764">
    <property type="component" value="Chromosome 9"/>
</dbReference>
<gene>
    <name evidence="2" type="ORF">ZT1E4_G9256</name>
</gene>
<evidence type="ECO:0000256" key="1">
    <source>
        <dbReference type="SAM" id="MobiDB-lite"/>
    </source>
</evidence>
<accession>A0A2H1GY96</accession>
<organism evidence="2 3">
    <name type="scientific">Zymoseptoria tritici ST99CH_1E4</name>
    <dbReference type="NCBI Taxonomy" id="1276532"/>
    <lineage>
        <taxon>Eukaryota</taxon>
        <taxon>Fungi</taxon>
        <taxon>Dikarya</taxon>
        <taxon>Ascomycota</taxon>
        <taxon>Pezizomycotina</taxon>
        <taxon>Dothideomycetes</taxon>
        <taxon>Dothideomycetidae</taxon>
        <taxon>Mycosphaerellales</taxon>
        <taxon>Mycosphaerellaceae</taxon>
        <taxon>Zymoseptoria</taxon>
    </lineage>
</organism>
<dbReference type="AlphaFoldDB" id="A0A2H1GY96"/>
<evidence type="ECO:0000313" key="3">
    <source>
        <dbReference type="Proteomes" id="UP000245764"/>
    </source>
</evidence>
<name>A0A2H1GY96_ZYMTR</name>
<evidence type="ECO:0000313" key="2">
    <source>
        <dbReference type="EMBL" id="SMR58521.1"/>
    </source>
</evidence>
<dbReference type="EMBL" id="LT854261">
    <property type="protein sequence ID" value="SMR58521.1"/>
    <property type="molecule type" value="Genomic_DNA"/>
</dbReference>
<protein>
    <submittedName>
        <fullName evidence="2">Uncharacterized protein</fullName>
    </submittedName>
</protein>
<proteinExistence type="predicted"/>
<feature type="region of interest" description="Disordered" evidence="1">
    <location>
        <begin position="24"/>
        <end position="55"/>
    </location>
</feature>
<sequence length="228" mass="25942">MFSSLVNSVKTEYNSFNMWPFKRSSEDPSLKTAPPSRLSEALAQKDRARPWSPTLASTRGHSLRISTRTIITTGEVILQGWPSRGGLIELQGALAPDFEYLKLNSIDPPLRRDPDQEAEDEFCRGLLRLGVTWWASDRRRNFVHRLESQFEDAIEACQADESLDPSRLERGWVRVAWSSEPAGSLCVLQCGRVNRGRRGNEIHRPRQAGLLLLARTMDERCEMLKMFG</sequence>